<keyword evidence="2" id="KW-1185">Reference proteome</keyword>
<reference evidence="1 2" key="1">
    <citation type="submission" date="2023-03" db="EMBL/GenBank/DDBJ databases">
        <title>Genome insight into feeding habits of ladybird beetles.</title>
        <authorList>
            <person name="Li H.-S."/>
            <person name="Huang Y.-H."/>
            <person name="Pang H."/>
        </authorList>
    </citation>
    <scope>NUCLEOTIDE SEQUENCE [LARGE SCALE GENOMIC DNA]</scope>
    <source>
        <strain evidence="1">SYSU_2023b</strain>
        <tissue evidence="1">Whole body</tissue>
    </source>
</reference>
<gene>
    <name evidence="1" type="ORF">WA026_023656</name>
</gene>
<dbReference type="Proteomes" id="UP001431783">
    <property type="component" value="Unassembled WGS sequence"/>
</dbReference>
<organism evidence="1 2">
    <name type="scientific">Henosepilachna vigintioctopunctata</name>
    <dbReference type="NCBI Taxonomy" id="420089"/>
    <lineage>
        <taxon>Eukaryota</taxon>
        <taxon>Metazoa</taxon>
        <taxon>Ecdysozoa</taxon>
        <taxon>Arthropoda</taxon>
        <taxon>Hexapoda</taxon>
        <taxon>Insecta</taxon>
        <taxon>Pterygota</taxon>
        <taxon>Neoptera</taxon>
        <taxon>Endopterygota</taxon>
        <taxon>Coleoptera</taxon>
        <taxon>Polyphaga</taxon>
        <taxon>Cucujiformia</taxon>
        <taxon>Coccinelloidea</taxon>
        <taxon>Coccinellidae</taxon>
        <taxon>Epilachninae</taxon>
        <taxon>Epilachnini</taxon>
        <taxon>Henosepilachna</taxon>
    </lineage>
</organism>
<sequence>PKRMENLEIKVHHHYIMTGNGSPEFYARHRIVGVRPTEISREAVGHTKTEFWHCAGLQTARADFL</sequence>
<name>A0AAW1UVZ0_9CUCU</name>
<comment type="caution">
    <text evidence="1">The sequence shown here is derived from an EMBL/GenBank/DDBJ whole genome shotgun (WGS) entry which is preliminary data.</text>
</comment>
<protein>
    <submittedName>
        <fullName evidence="1">Uncharacterized protein</fullName>
    </submittedName>
</protein>
<dbReference type="EMBL" id="JARQZJ010000117">
    <property type="protein sequence ID" value="KAK9887636.1"/>
    <property type="molecule type" value="Genomic_DNA"/>
</dbReference>
<proteinExistence type="predicted"/>
<evidence type="ECO:0000313" key="2">
    <source>
        <dbReference type="Proteomes" id="UP001431783"/>
    </source>
</evidence>
<evidence type="ECO:0000313" key="1">
    <source>
        <dbReference type="EMBL" id="KAK9887636.1"/>
    </source>
</evidence>
<feature type="non-terminal residue" evidence="1">
    <location>
        <position position="1"/>
    </location>
</feature>
<dbReference type="AlphaFoldDB" id="A0AAW1UVZ0"/>
<accession>A0AAW1UVZ0</accession>